<evidence type="ECO:0000313" key="2">
    <source>
        <dbReference type="EMBL" id="KAG6405327.1"/>
    </source>
</evidence>
<evidence type="ECO:0000256" key="1">
    <source>
        <dbReference type="SAM" id="MobiDB-lite"/>
    </source>
</evidence>
<dbReference type="Proteomes" id="UP000298416">
    <property type="component" value="Unassembled WGS sequence"/>
</dbReference>
<organism evidence="2">
    <name type="scientific">Salvia splendens</name>
    <name type="common">Scarlet sage</name>
    <dbReference type="NCBI Taxonomy" id="180675"/>
    <lineage>
        <taxon>Eukaryota</taxon>
        <taxon>Viridiplantae</taxon>
        <taxon>Streptophyta</taxon>
        <taxon>Embryophyta</taxon>
        <taxon>Tracheophyta</taxon>
        <taxon>Spermatophyta</taxon>
        <taxon>Magnoliopsida</taxon>
        <taxon>eudicotyledons</taxon>
        <taxon>Gunneridae</taxon>
        <taxon>Pentapetalae</taxon>
        <taxon>asterids</taxon>
        <taxon>lamiids</taxon>
        <taxon>Lamiales</taxon>
        <taxon>Lamiaceae</taxon>
        <taxon>Nepetoideae</taxon>
        <taxon>Mentheae</taxon>
        <taxon>Salviinae</taxon>
        <taxon>Salvia</taxon>
        <taxon>Salvia subgen. Calosphace</taxon>
        <taxon>core Calosphace</taxon>
    </lineage>
</organism>
<proteinExistence type="predicted"/>
<name>A0A8X8ZHK8_SALSN</name>
<feature type="compositionally biased region" description="Polar residues" evidence="1">
    <location>
        <begin position="39"/>
        <end position="50"/>
    </location>
</feature>
<accession>A0A8X8ZHK8</accession>
<dbReference type="EMBL" id="PNBA02000012">
    <property type="protein sequence ID" value="KAG6405327.1"/>
    <property type="molecule type" value="Genomic_DNA"/>
</dbReference>
<feature type="region of interest" description="Disordered" evidence="1">
    <location>
        <begin position="31"/>
        <end position="64"/>
    </location>
</feature>
<evidence type="ECO:0000313" key="3">
    <source>
        <dbReference type="Proteomes" id="UP000298416"/>
    </source>
</evidence>
<sequence>MSGNTKTRVFPDPVKAIPIISLPDKITGRPTFPCAAKSSKPQARASSPQEHTQRNHLPLPSYPPHVSPCLRSLREVERSRGRQVRGKYDSCLKTLSGISSAICRATKRKRCSVWQIAMHKFNYCY</sequence>
<dbReference type="AlphaFoldDB" id="A0A8X8ZHK8"/>
<keyword evidence="3" id="KW-1185">Reference proteome</keyword>
<protein>
    <submittedName>
        <fullName evidence="2">Uncharacterized protein</fullName>
    </submittedName>
</protein>
<reference evidence="2" key="2">
    <citation type="submission" date="2020-08" db="EMBL/GenBank/DDBJ databases">
        <title>Plant Genome Project.</title>
        <authorList>
            <person name="Zhang R.-G."/>
        </authorList>
    </citation>
    <scope>NUCLEOTIDE SEQUENCE</scope>
    <source>
        <strain evidence="2">Huo1</strain>
        <tissue evidence="2">Leaf</tissue>
    </source>
</reference>
<comment type="caution">
    <text evidence="2">The sequence shown here is derived from an EMBL/GenBank/DDBJ whole genome shotgun (WGS) entry which is preliminary data.</text>
</comment>
<gene>
    <name evidence="2" type="ORF">SASPL_132916</name>
</gene>
<reference evidence="2" key="1">
    <citation type="submission" date="2018-01" db="EMBL/GenBank/DDBJ databases">
        <authorList>
            <person name="Mao J.F."/>
        </authorList>
    </citation>
    <scope>NUCLEOTIDE SEQUENCE</scope>
    <source>
        <strain evidence="2">Huo1</strain>
        <tissue evidence="2">Leaf</tissue>
    </source>
</reference>